<dbReference type="OrthoDB" id="9805172at2"/>
<reference evidence="1 2" key="1">
    <citation type="journal article" date="2007" name="Proc. Natl. Acad. Sci. U.S.A.">
        <title>The genome of Syntrophus aciditrophicus: life at the thermodynamic limit of microbial growth.</title>
        <authorList>
            <person name="McInerney M.J."/>
            <person name="Rohlin L."/>
            <person name="Mouttaki H."/>
            <person name="Kim U."/>
            <person name="Krupp R.S."/>
            <person name="Rios-Hernandez L."/>
            <person name="Sieber J."/>
            <person name="Struchtemeyer C.G."/>
            <person name="Bhattacharyya A."/>
            <person name="Campbell J.W."/>
            <person name="Gunsalus R.P."/>
        </authorList>
    </citation>
    <scope>NUCLEOTIDE SEQUENCE [LARGE SCALE GENOMIC DNA]</scope>
    <source>
        <strain evidence="1 2">SB</strain>
    </source>
</reference>
<dbReference type="HOGENOM" id="CLU_112375_0_1_7"/>
<name>Q2LQR6_SYNAS</name>
<evidence type="ECO:0000313" key="2">
    <source>
        <dbReference type="Proteomes" id="UP000001933"/>
    </source>
</evidence>
<keyword evidence="2" id="KW-1185">Reference proteome</keyword>
<dbReference type="Pfam" id="PF07030">
    <property type="entry name" value="Phage_Mu_Gp36"/>
    <property type="match status" value="1"/>
</dbReference>
<sequence length="145" mass="15765">MAYCTQEELEQLVPEQDLIQLTDDAIPPAAIDADNVARAIADAGELIDGYLRERYTLPLEPVPGLLNTLAADIAVWRLYARRANIDPMEGVKERYRNALKLLEQIRDGKLALGVGALTTPETGGGSAAVSTPGNRIFTRVTLKGY</sequence>
<dbReference type="InterPro" id="IPR009752">
    <property type="entry name" value="Phage_Mu_GpJ"/>
</dbReference>
<dbReference type="eggNOG" id="COG4387">
    <property type="taxonomic scope" value="Bacteria"/>
</dbReference>
<proteinExistence type="predicted"/>
<dbReference type="EMBL" id="CP000252">
    <property type="protein sequence ID" value="ABC76430.1"/>
    <property type="molecule type" value="Genomic_DNA"/>
</dbReference>
<dbReference type="AlphaFoldDB" id="Q2LQR6"/>
<organism evidence="1 2">
    <name type="scientific">Syntrophus aciditrophicus (strain SB)</name>
    <dbReference type="NCBI Taxonomy" id="56780"/>
    <lineage>
        <taxon>Bacteria</taxon>
        <taxon>Pseudomonadati</taxon>
        <taxon>Thermodesulfobacteriota</taxon>
        <taxon>Syntrophia</taxon>
        <taxon>Syntrophales</taxon>
        <taxon>Syntrophaceae</taxon>
        <taxon>Syntrophus</taxon>
    </lineage>
</organism>
<dbReference type="Proteomes" id="UP000001933">
    <property type="component" value="Chromosome"/>
</dbReference>
<dbReference type="KEGG" id="sat:SYN_02296"/>
<dbReference type="InParanoid" id="Q2LQR6"/>
<gene>
    <name evidence="1" type="ORF">SYN_02296</name>
</gene>
<protein>
    <submittedName>
        <fullName evidence="1">Mu-like prophage Flumu protein gp36</fullName>
    </submittedName>
</protein>
<accession>Q2LQR6</accession>
<dbReference type="RefSeq" id="WP_011416464.1">
    <property type="nucleotide sequence ID" value="NC_007759.1"/>
</dbReference>
<dbReference type="STRING" id="56780.SYN_02296"/>
<evidence type="ECO:0000313" key="1">
    <source>
        <dbReference type="EMBL" id="ABC76430.1"/>
    </source>
</evidence>